<keyword evidence="4" id="KW-1185">Reference proteome</keyword>
<protein>
    <recommendedName>
        <fullName evidence="2">EamA domain-containing protein</fullName>
    </recommendedName>
</protein>
<keyword evidence="1" id="KW-0812">Transmembrane</keyword>
<dbReference type="InterPro" id="IPR000620">
    <property type="entry name" value="EamA_dom"/>
</dbReference>
<dbReference type="Pfam" id="PF00892">
    <property type="entry name" value="EamA"/>
    <property type="match status" value="1"/>
</dbReference>
<feature type="domain" description="EamA" evidence="2">
    <location>
        <begin position="53"/>
        <end position="205"/>
    </location>
</feature>
<feature type="transmembrane region" description="Helical" evidence="1">
    <location>
        <begin position="133"/>
        <end position="151"/>
    </location>
</feature>
<dbReference type="SUPFAM" id="SSF103481">
    <property type="entry name" value="Multidrug resistance efflux transporter EmrE"/>
    <property type="match status" value="1"/>
</dbReference>
<feature type="transmembrane region" description="Helical" evidence="1">
    <location>
        <begin position="84"/>
        <end position="107"/>
    </location>
</feature>
<feature type="transmembrane region" description="Helical" evidence="1">
    <location>
        <begin position="337"/>
        <end position="356"/>
    </location>
</feature>
<sequence length="375" mass="42010">MQAESNQYEKSKENSRLLYTSRDEQEIDSYSEDMILSDQPTRGFHLDTRKMLIGVAIVIGIALSWVGSTQFAQSTYSPEFNAPFFVTWFSTSWMLVVFPAYFLPGLLKGKTIIQFYRESEKVFGSQGLHLKSLIKYVGPFCLLWMLTNYSFVRALGVIRAADVTALFSSCNAFVYVFSLIWLRERLGIVKVTAVLLCIGGIVMMAYAEGFEGPNAAGVILSVAAAIGAALYKVWFKRIVGDATLGQVSLFLSCLGLLSTLLFWPIIVIFHLTHYEDLTWRNIPWKYLCGHAFLGIIFNFLINFGIAFTYPLFISLGTVLGIPINALTDFLFRGSAFGGFKIVAASYIVIGFLFMLLPKEFEENLQQTFCCGGLCR</sequence>
<gene>
    <name evidence="3" type="ORF">PLOB_00048307</name>
</gene>
<proteinExistence type="predicted"/>
<dbReference type="PANTHER" id="PTHR19346">
    <property type="entry name" value="SUGAR PHOSPHATE TRANSPORTER DOMAIN-CONTAINING PROTEIN"/>
    <property type="match status" value="1"/>
</dbReference>
<keyword evidence="1" id="KW-1133">Transmembrane helix</keyword>
<feature type="transmembrane region" description="Helical" evidence="1">
    <location>
        <begin position="163"/>
        <end position="182"/>
    </location>
</feature>
<feature type="transmembrane region" description="Helical" evidence="1">
    <location>
        <begin position="247"/>
        <end position="272"/>
    </location>
</feature>
<dbReference type="InterPro" id="IPR026505">
    <property type="entry name" value="Solute_c_fam_35_mem_F3/F4"/>
</dbReference>
<dbReference type="EMBL" id="CALNXK010000090">
    <property type="protein sequence ID" value="CAH3150845.1"/>
    <property type="molecule type" value="Genomic_DNA"/>
</dbReference>
<feature type="transmembrane region" description="Helical" evidence="1">
    <location>
        <begin position="189"/>
        <end position="207"/>
    </location>
</feature>
<feature type="transmembrane region" description="Helical" evidence="1">
    <location>
        <begin position="284"/>
        <end position="305"/>
    </location>
</feature>
<feature type="transmembrane region" description="Helical" evidence="1">
    <location>
        <begin position="51"/>
        <end position="72"/>
    </location>
</feature>
<organism evidence="3 4">
    <name type="scientific">Porites lobata</name>
    <dbReference type="NCBI Taxonomy" id="104759"/>
    <lineage>
        <taxon>Eukaryota</taxon>
        <taxon>Metazoa</taxon>
        <taxon>Cnidaria</taxon>
        <taxon>Anthozoa</taxon>
        <taxon>Hexacorallia</taxon>
        <taxon>Scleractinia</taxon>
        <taxon>Fungiina</taxon>
        <taxon>Poritidae</taxon>
        <taxon>Porites</taxon>
    </lineage>
</organism>
<dbReference type="PANTHER" id="PTHR19346:SF4">
    <property type="entry name" value="SUGAR PHOSPHATE TRANSPORTER DOMAIN-CONTAINING PROTEIN"/>
    <property type="match status" value="1"/>
</dbReference>
<comment type="caution">
    <text evidence="3">The sequence shown here is derived from an EMBL/GenBank/DDBJ whole genome shotgun (WGS) entry which is preliminary data.</text>
</comment>
<feature type="transmembrane region" description="Helical" evidence="1">
    <location>
        <begin position="213"/>
        <end position="235"/>
    </location>
</feature>
<dbReference type="InterPro" id="IPR037185">
    <property type="entry name" value="EmrE-like"/>
</dbReference>
<reference evidence="3 4" key="1">
    <citation type="submission" date="2022-05" db="EMBL/GenBank/DDBJ databases">
        <authorList>
            <consortium name="Genoscope - CEA"/>
            <person name="William W."/>
        </authorList>
    </citation>
    <scope>NUCLEOTIDE SEQUENCE [LARGE SCALE GENOMIC DNA]</scope>
</reference>
<accession>A0ABN8PV14</accession>
<evidence type="ECO:0000313" key="4">
    <source>
        <dbReference type="Proteomes" id="UP001159405"/>
    </source>
</evidence>
<name>A0ABN8PV14_9CNID</name>
<keyword evidence="1" id="KW-0472">Membrane</keyword>
<evidence type="ECO:0000259" key="2">
    <source>
        <dbReference type="Pfam" id="PF00892"/>
    </source>
</evidence>
<evidence type="ECO:0000313" key="3">
    <source>
        <dbReference type="EMBL" id="CAH3150845.1"/>
    </source>
</evidence>
<evidence type="ECO:0000256" key="1">
    <source>
        <dbReference type="SAM" id="Phobius"/>
    </source>
</evidence>
<dbReference type="Proteomes" id="UP001159405">
    <property type="component" value="Unassembled WGS sequence"/>
</dbReference>